<dbReference type="EMBL" id="JACCFI010000001">
    <property type="protein sequence ID" value="NYG19895.1"/>
    <property type="molecule type" value="Genomic_DNA"/>
</dbReference>
<reference evidence="2 3" key="1">
    <citation type="submission" date="2020-07" db="EMBL/GenBank/DDBJ databases">
        <title>Sequencing the genomes of 1000 actinobacteria strains.</title>
        <authorList>
            <person name="Klenk H.-P."/>
        </authorList>
    </citation>
    <scope>NUCLEOTIDE SEQUENCE [LARGE SCALE GENOMIC DNA]</scope>
    <source>
        <strain evidence="2 3">DSM 8598</strain>
    </source>
</reference>
<dbReference type="Proteomes" id="UP000549066">
    <property type="component" value="Unassembled WGS sequence"/>
</dbReference>
<keyword evidence="1" id="KW-0812">Transmembrane</keyword>
<keyword evidence="3" id="KW-1185">Reference proteome</keyword>
<keyword evidence="1" id="KW-1133">Transmembrane helix</keyword>
<feature type="transmembrane region" description="Helical" evidence="1">
    <location>
        <begin position="56"/>
        <end position="76"/>
    </location>
</feature>
<name>A0A852X193_9MICO</name>
<protein>
    <submittedName>
        <fullName evidence="2">Uncharacterized protein</fullName>
    </submittedName>
</protein>
<sequence>MSTLQAEKATPRSASRPWPRYYVWVAVGGVLVVPLVLTFAFNSWAAPDNAAFVRMAFAQVTGGTIAIATMLTLVVVSIVNRTRTATPVLVLVAVIVTQYWAVSLSTAADMLLQRIS</sequence>
<dbReference type="RefSeq" id="WP_179550106.1">
    <property type="nucleotide sequence ID" value="NZ_JACCFI010000001.1"/>
</dbReference>
<evidence type="ECO:0000313" key="2">
    <source>
        <dbReference type="EMBL" id="NYG19895.1"/>
    </source>
</evidence>
<gene>
    <name evidence="2" type="ORF">BJY17_000642</name>
</gene>
<dbReference type="AlphaFoldDB" id="A0A852X193"/>
<organism evidence="2 3">
    <name type="scientific">Agromyces hippuratus</name>
    <dbReference type="NCBI Taxonomy" id="286438"/>
    <lineage>
        <taxon>Bacteria</taxon>
        <taxon>Bacillati</taxon>
        <taxon>Actinomycetota</taxon>
        <taxon>Actinomycetes</taxon>
        <taxon>Micrococcales</taxon>
        <taxon>Microbacteriaceae</taxon>
        <taxon>Agromyces</taxon>
    </lineage>
</organism>
<evidence type="ECO:0000256" key="1">
    <source>
        <dbReference type="SAM" id="Phobius"/>
    </source>
</evidence>
<keyword evidence="1" id="KW-0472">Membrane</keyword>
<feature type="transmembrane region" description="Helical" evidence="1">
    <location>
        <begin position="21"/>
        <end position="44"/>
    </location>
</feature>
<accession>A0A852X193</accession>
<evidence type="ECO:0000313" key="3">
    <source>
        <dbReference type="Proteomes" id="UP000549066"/>
    </source>
</evidence>
<proteinExistence type="predicted"/>
<comment type="caution">
    <text evidence="2">The sequence shown here is derived from an EMBL/GenBank/DDBJ whole genome shotgun (WGS) entry which is preliminary data.</text>
</comment>
<feature type="transmembrane region" description="Helical" evidence="1">
    <location>
        <begin position="88"/>
        <end position="108"/>
    </location>
</feature>